<reference evidence="1 2" key="1">
    <citation type="submission" date="2016-10" db="EMBL/GenBank/DDBJ databases">
        <authorList>
            <person name="de Groot N.N."/>
        </authorList>
    </citation>
    <scope>NUCLEOTIDE SEQUENCE [LARGE SCALE GENOMIC DNA]</scope>
    <source>
        <strain evidence="1 2">CGMCC 1.11156</strain>
    </source>
</reference>
<organism evidence="1 2">
    <name type="scientific">Nocardioides psychrotolerans</name>
    <dbReference type="NCBI Taxonomy" id="1005945"/>
    <lineage>
        <taxon>Bacteria</taxon>
        <taxon>Bacillati</taxon>
        <taxon>Actinomycetota</taxon>
        <taxon>Actinomycetes</taxon>
        <taxon>Propionibacteriales</taxon>
        <taxon>Nocardioidaceae</taxon>
        <taxon>Nocardioides</taxon>
    </lineage>
</organism>
<evidence type="ECO:0000313" key="2">
    <source>
        <dbReference type="Proteomes" id="UP000198649"/>
    </source>
</evidence>
<keyword evidence="2" id="KW-1185">Reference proteome</keyword>
<dbReference type="EMBL" id="FOQG01000009">
    <property type="protein sequence ID" value="SFI51516.1"/>
    <property type="molecule type" value="Genomic_DNA"/>
</dbReference>
<dbReference type="Gene3D" id="1.10.30.50">
    <property type="match status" value="1"/>
</dbReference>
<evidence type="ECO:0008006" key="3">
    <source>
        <dbReference type="Google" id="ProtNLM"/>
    </source>
</evidence>
<dbReference type="STRING" id="1005945.SAMN05216561_109147"/>
<sequence>MSSPTSTVPSPPVAGTAGLITLDRLIDEAMLLLHAEEVEIASLEALEHRHVTLDERSIGHTGIAEMTIRADWADLHDLDTAVALIAEALKRDGSLESLDVRRSQAVGILADPTRALALINNTEPPPPSKSIVAYVHLDHDVIEGRGLLAHDEAGHTLLADRIREWLTRGDRHITIRPVINLNDHCDGSEDTGHHGRQGPDPYVPSFLTAEKVRLRNPTCVFPHCTKKSRSCDLDHLTAHTRTGVTCECNLAPLCRHHHQLKTHAGWTYQQLTPGTFLWRKPHGQTMLVTPTGTRDLTDP</sequence>
<accession>A0A1I3IU92</accession>
<dbReference type="CDD" id="cd00085">
    <property type="entry name" value="HNHc"/>
    <property type="match status" value="1"/>
</dbReference>
<gene>
    <name evidence="1" type="ORF">SAMN05216561_109147</name>
</gene>
<dbReference type="AlphaFoldDB" id="A0A1I3IU92"/>
<evidence type="ECO:0000313" key="1">
    <source>
        <dbReference type="EMBL" id="SFI51516.1"/>
    </source>
</evidence>
<dbReference type="Proteomes" id="UP000198649">
    <property type="component" value="Unassembled WGS sequence"/>
</dbReference>
<dbReference type="InterPro" id="IPR003615">
    <property type="entry name" value="HNH_nuc"/>
</dbReference>
<proteinExistence type="predicted"/>
<name>A0A1I3IU92_9ACTN</name>
<protein>
    <recommendedName>
        <fullName evidence="3">HNH nuclease domain-containing protein</fullName>
    </recommendedName>
</protein>